<evidence type="ECO:0008006" key="5">
    <source>
        <dbReference type="Google" id="ProtNLM"/>
    </source>
</evidence>
<dbReference type="PATRIC" id="fig|797303.5.peg.4166"/>
<keyword evidence="4" id="KW-1185">Reference proteome</keyword>
<dbReference type="AlphaFoldDB" id="L0JTC8"/>
<dbReference type="EMBL" id="AOIE01000133">
    <property type="protein sequence ID" value="ELY68264.1"/>
    <property type="molecule type" value="Genomic_DNA"/>
</dbReference>
<dbReference type="KEGG" id="npe:Natpe_3890"/>
<reference evidence="1" key="1">
    <citation type="submission" date="2012-02" db="EMBL/GenBank/DDBJ databases">
        <title>Complete sequence of plasmid 1 of Natrinema pellirubrum DSM 15624.</title>
        <authorList>
            <consortium name="US DOE Joint Genome Institute"/>
            <person name="Lucas S."/>
            <person name="Han J."/>
            <person name="Lapidus A."/>
            <person name="Cheng J.-F."/>
            <person name="Goodwin L."/>
            <person name="Pitluck S."/>
            <person name="Peters L."/>
            <person name="Teshima H."/>
            <person name="Detter J.C."/>
            <person name="Han C."/>
            <person name="Tapia R."/>
            <person name="Land M."/>
            <person name="Hauser L."/>
            <person name="Kyrpides N."/>
            <person name="Ivanova N."/>
            <person name="Pagani I."/>
            <person name="Sproer C."/>
            <person name="Anderson I."/>
            <person name="Woyke T."/>
        </authorList>
    </citation>
    <scope>NUCLEOTIDE SEQUENCE</scope>
    <source>
        <strain evidence="1">DSM 15624</strain>
        <plasmid evidence="1">pNATPE01</plasmid>
    </source>
</reference>
<gene>
    <name evidence="1" type="ordered locus">Natpe_3890</name>
    <name evidence="2" type="ORF">C488_21092</name>
</gene>
<evidence type="ECO:0000313" key="1">
    <source>
        <dbReference type="EMBL" id="AGB33646.1"/>
    </source>
</evidence>
<proteinExistence type="predicted"/>
<reference evidence="3" key="2">
    <citation type="submission" date="2012-02" db="EMBL/GenBank/DDBJ databases">
        <title>Complete sequence of plasmid 1 of Natrinema pellirubrum DSM 15624.</title>
        <authorList>
            <person name="Lucas S."/>
            <person name="Han J."/>
            <person name="Lapidus A."/>
            <person name="Cheng J.-F."/>
            <person name="Goodwin L."/>
            <person name="Pitluck S."/>
            <person name="Peters L."/>
            <person name="Teshima H."/>
            <person name="Detter J.C."/>
            <person name="Han C."/>
            <person name="Tapia R."/>
            <person name="Land M."/>
            <person name="Hauser L."/>
            <person name="Kyrpides N."/>
            <person name="Ivanova N."/>
            <person name="Pagani I."/>
            <person name="Sproer C."/>
            <person name="Anderson I."/>
            <person name="Woyke T."/>
        </authorList>
    </citation>
    <scope>NUCLEOTIDE SEQUENCE [LARGE SCALE GENOMIC DNA]</scope>
    <source>
        <strain evidence="3">DSM 15624 / JCM 10476 / NCIMB 786</strain>
        <plasmid evidence="3">pNATPE01</plasmid>
    </source>
</reference>
<geneLocation type="plasmid" evidence="1 3">
    <name>pNATPE01</name>
</geneLocation>
<dbReference type="HOGENOM" id="CLU_1346389_0_0_2"/>
<evidence type="ECO:0000313" key="2">
    <source>
        <dbReference type="EMBL" id="ELY68264.1"/>
    </source>
</evidence>
<dbReference type="EMBL" id="CP003373">
    <property type="protein sequence ID" value="AGB33646.1"/>
    <property type="molecule type" value="Genomic_DNA"/>
</dbReference>
<name>L0JTC8_NATP1</name>
<dbReference type="Proteomes" id="UP000010843">
    <property type="component" value="Plasmid pNATPE01"/>
</dbReference>
<sequence length="203" mass="22885">MLLEKPARERGFKKERLHRVLLNHAAGEMSCYAVANDADVSTSWTYDYLDQLEHDGLVEDTSVLDPAALYDRWVETRIEPNSVRVSLQQPLETVREAGLDYALTTDEAEQVHQGFLFASTTALYVREEDINDWLSVIEQKGFVGGGNTELRATDEHVFYNTQTVDEVTTVSIPQLIVDLLDEDGPAVEAANRLLKQYHGLTDE</sequence>
<protein>
    <recommendedName>
        <fullName evidence="5">Transcriptional regulator</fullName>
    </recommendedName>
</protein>
<keyword evidence="1" id="KW-0614">Plasmid</keyword>
<reference evidence="2 4" key="3">
    <citation type="journal article" date="2014" name="PLoS Genet.">
        <title>Phylogenetically driven sequencing of extremely halophilic archaea reveals strategies for static and dynamic osmo-response.</title>
        <authorList>
            <person name="Becker E.A."/>
            <person name="Seitzer P.M."/>
            <person name="Tritt A."/>
            <person name="Larsen D."/>
            <person name="Krusor M."/>
            <person name="Yao A.I."/>
            <person name="Wu D."/>
            <person name="Madern D."/>
            <person name="Eisen J.A."/>
            <person name="Darling A.E."/>
            <person name="Facciotti M.T."/>
        </authorList>
    </citation>
    <scope>NUCLEOTIDE SEQUENCE [LARGE SCALE GENOMIC DNA]</scope>
    <source>
        <strain evidence="2 4">DSM 15624</strain>
    </source>
</reference>
<dbReference type="RefSeq" id="WP_006183546.1">
    <property type="nucleotide sequence ID" value="NC_019967.1"/>
</dbReference>
<evidence type="ECO:0000313" key="3">
    <source>
        <dbReference type="Proteomes" id="UP000010843"/>
    </source>
</evidence>
<organism evidence="1 3">
    <name type="scientific">Natrinema pellirubrum (strain DSM 15624 / CIP 106293 / JCM 10476 / NCIMB 786 / 157)</name>
    <dbReference type="NCBI Taxonomy" id="797303"/>
    <lineage>
        <taxon>Archaea</taxon>
        <taxon>Methanobacteriati</taxon>
        <taxon>Methanobacteriota</taxon>
        <taxon>Stenosarchaea group</taxon>
        <taxon>Halobacteria</taxon>
        <taxon>Halobacteriales</taxon>
        <taxon>Natrialbaceae</taxon>
        <taxon>Natrinema</taxon>
    </lineage>
</organism>
<dbReference type="Proteomes" id="UP000011593">
    <property type="component" value="Unassembled WGS sequence"/>
</dbReference>
<accession>L0JTC8</accession>
<evidence type="ECO:0000313" key="4">
    <source>
        <dbReference type="Proteomes" id="UP000011593"/>
    </source>
</evidence>
<dbReference type="OrthoDB" id="202342at2157"/>
<dbReference type="eggNOG" id="arCOG06565">
    <property type="taxonomic scope" value="Archaea"/>
</dbReference>
<dbReference type="GeneID" id="14336356"/>